<name>A0ABD4TGK1_9EURY</name>
<dbReference type="EMBL" id="VOTZ01000001">
    <property type="protein sequence ID" value="MCQ1537422.1"/>
    <property type="molecule type" value="Genomic_DNA"/>
</dbReference>
<comment type="caution">
    <text evidence="2">The sequence shown here is derived from an EMBL/GenBank/DDBJ whole genome shotgun (WGS) entry which is preliminary data.</text>
</comment>
<reference evidence="2 3" key="1">
    <citation type="submission" date="2019-08" db="EMBL/GenBank/DDBJ databases">
        <authorList>
            <person name="Chen S.-C."/>
            <person name="Lai M.-C."/>
            <person name="You Y.-T."/>
        </authorList>
    </citation>
    <scope>NUCLEOTIDE SEQUENCE [LARGE SCALE GENOMIC DNA]</scope>
    <source>
        <strain evidence="2 3">P2F9704a</strain>
    </source>
</reference>
<keyword evidence="1" id="KW-1133">Transmembrane helix</keyword>
<proteinExistence type="predicted"/>
<protein>
    <submittedName>
        <fullName evidence="2">HEAT repeat domain-containing protein</fullName>
    </submittedName>
</protein>
<dbReference type="InterPro" id="IPR016024">
    <property type="entry name" value="ARM-type_fold"/>
</dbReference>
<feature type="transmembrane region" description="Helical" evidence="1">
    <location>
        <begin position="37"/>
        <end position="55"/>
    </location>
</feature>
<dbReference type="SMART" id="SM00567">
    <property type="entry name" value="EZ_HEAT"/>
    <property type="match status" value="7"/>
</dbReference>
<evidence type="ECO:0000256" key="1">
    <source>
        <dbReference type="SAM" id="Phobius"/>
    </source>
</evidence>
<gene>
    <name evidence="2" type="ORF">FTO68_00155</name>
</gene>
<dbReference type="Gene3D" id="1.25.10.10">
    <property type="entry name" value="Leucine-rich Repeat Variant"/>
    <property type="match status" value="2"/>
</dbReference>
<organism evidence="2 3">
    <name type="scientific">Methanocalculus taiwanensis</name>
    <dbReference type="NCBI Taxonomy" id="106207"/>
    <lineage>
        <taxon>Archaea</taxon>
        <taxon>Methanobacteriati</taxon>
        <taxon>Methanobacteriota</taxon>
        <taxon>Stenosarchaea group</taxon>
        <taxon>Methanomicrobia</taxon>
        <taxon>Methanomicrobiales</taxon>
        <taxon>Methanocalculaceae</taxon>
        <taxon>Methanocalculus</taxon>
    </lineage>
</organism>
<dbReference type="RefSeq" id="WP_255331325.1">
    <property type="nucleotide sequence ID" value="NZ_VOTZ01000001.1"/>
</dbReference>
<feature type="transmembrane region" description="Helical" evidence="1">
    <location>
        <begin position="87"/>
        <end position="105"/>
    </location>
</feature>
<dbReference type="PANTHER" id="PTHR12697">
    <property type="entry name" value="PBS LYASE HEAT-LIKE PROTEIN"/>
    <property type="match status" value="1"/>
</dbReference>
<dbReference type="InterPro" id="IPR004155">
    <property type="entry name" value="PBS_lyase_HEAT"/>
</dbReference>
<feature type="transmembrane region" description="Helical" evidence="1">
    <location>
        <begin position="12"/>
        <end position="31"/>
    </location>
</feature>
<dbReference type="Proteomes" id="UP001524383">
    <property type="component" value="Unassembled WGS sequence"/>
</dbReference>
<evidence type="ECO:0000313" key="2">
    <source>
        <dbReference type="EMBL" id="MCQ1537422.1"/>
    </source>
</evidence>
<keyword evidence="1" id="KW-0812">Transmembrane</keyword>
<accession>A0ABD4TGK1</accession>
<keyword evidence="3" id="KW-1185">Reference proteome</keyword>
<dbReference type="PANTHER" id="PTHR12697:SF5">
    <property type="entry name" value="DEOXYHYPUSINE HYDROXYLASE"/>
    <property type="match status" value="1"/>
</dbReference>
<evidence type="ECO:0000313" key="3">
    <source>
        <dbReference type="Proteomes" id="UP001524383"/>
    </source>
</evidence>
<dbReference type="Pfam" id="PF13646">
    <property type="entry name" value="HEAT_2"/>
    <property type="match status" value="1"/>
</dbReference>
<dbReference type="Pfam" id="PF03130">
    <property type="entry name" value="HEAT_PBS"/>
    <property type="match status" value="1"/>
</dbReference>
<keyword evidence="1" id="KW-0472">Membrane</keyword>
<dbReference type="SUPFAM" id="SSF48371">
    <property type="entry name" value="ARM repeat"/>
    <property type="match status" value="1"/>
</dbReference>
<sequence length="392" mass="42036">MDQPGDRNVQIIIVIMGLLLATAAELIYHAGDGVVAGYTHLYYIIIIVSAFYFRYYGVATGVYLAIVHIYADFVVTGSVTADAAFRAGSFIIAGLLSGYLFSTYIREGHVREMLEDSMYRVRAMMVSEGDIVKMRKGGDLPALLTVLAHGELDQRYSAIDALGLLRDPRAIELLVETLQSDAYSGLRWKAAEALARIGPPAVGPLITLLDDSDDDVRWKVAIALGEIGDPRAVTPLIARLSDPDAYVRSRVALALGSIGDPAITGLKNSLSSPDPAIRAAAVTACGVIESDLVIPPLIDALFDPVDMVSLEAAMSLSKIGSTAIPLLLEVIRSVSPDDLRTLMLERGLAEAVIGIFADADSNQRFQLASSLEELADPTLVPFIEELMAGKSE</sequence>
<dbReference type="InterPro" id="IPR011989">
    <property type="entry name" value="ARM-like"/>
</dbReference>
<dbReference type="AlphaFoldDB" id="A0ABD4TGK1"/>